<organism evidence="2 3">
    <name type="scientific">Peronospora effusa</name>
    <dbReference type="NCBI Taxonomy" id="542832"/>
    <lineage>
        <taxon>Eukaryota</taxon>
        <taxon>Sar</taxon>
        <taxon>Stramenopiles</taxon>
        <taxon>Oomycota</taxon>
        <taxon>Peronosporomycetes</taxon>
        <taxon>Peronosporales</taxon>
        <taxon>Peronosporaceae</taxon>
        <taxon>Peronospora</taxon>
    </lineage>
</organism>
<gene>
    <name evidence="2" type="ORF">DD237_007021</name>
</gene>
<proteinExistence type="predicted"/>
<reference evidence="2 3" key="1">
    <citation type="submission" date="2018-06" db="EMBL/GenBank/DDBJ databases">
        <title>Comparative genomics of downy mildews reveals potential adaptations to biotrophy.</title>
        <authorList>
            <person name="Fletcher K."/>
            <person name="Klosterman S.J."/>
            <person name="Derevnina L."/>
            <person name="Martin F."/>
            <person name="Koike S."/>
            <person name="Reyes Chin-Wo S."/>
            <person name="Mou B."/>
            <person name="Michelmore R."/>
        </authorList>
    </citation>
    <scope>NUCLEOTIDE SEQUENCE [LARGE SCALE GENOMIC DNA]</scope>
    <source>
        <strain evidence="2 3">R13</strain>
    </source>
</reference>
<dbReference type="Proteomes" id="UP000286097">
    <property type="component" value="Unassembled WGS sequence"/>
</dbReference>
<protein>
    <submittedName>
        <fullName evidence="2">Uncharacterized protein</fullName>
    </submittedName>
</protein>
<accession>A0A3R7XQF0</accession>
<dbReference type="VEuPathDB" id="FungiDB:DD237_007021"/>
<feature type="compositionally biased region" description="Basic and acidic residues" evidence="1">
    <location>
        <begin position="50"/>
        <end position="65"/>
    </location>
</feature>
<dbReference type="AlphaFoldDB" id="A0A3R7XQF0"/>
<evidence type="ECO:0000313" key="3">
    <source>
        <dbReference type="Proteomes" id="UP000286097"/>
    </source>
</evidence>
<name>A0A3R7XQF0_9STRA</name>
<dbReference type="EMBL" id="QKXF01000487">
    <property type="protein sequence ID" value="RQM11043.1"/>
    <property type="molecule type" value="Genomic_DNA"/>
</dbReference>
<sequence>MKGYSSSAMKQFIAFLKKIFGKSHKQLEKPLQDPTLAPPIEESKSLTTNKEIELEKSTEPVEEGKVSPQKVTAEPPPENIAELETAHPVAEEGNVAKPTEPTKEMAEEHEPVQPVAEEDNVAKVTEPTKEMAEEHEPVQPVAEEADIFFDAEDGDIKTHSTSENHRSSTPPTVIEENVVLPKSGKNAEIHAGEGESDATNLATGVATGTTHLKNGDNAAGAGQRIPVSFENSDTSSLSVELNFELFQILANMKYSLTKNRWMRSKSLTKDAAKEEKVIPDAVEV</sequence>
<comment type="caution">
    <text evidence="2">The sequence shown here is derived from an EMBL/GenBank/DDBJ whole genome shotgun (WGS) entry which is preliminary data.</text>
</comment>
<evidence type="ECO:0000313" key="2">
    <source>
        <dbReference type="EMBL" id="RQM11043.1"/>
    </source>
</evidence>
<evidence type="ECO:0000256" key="1">
    <source>
        <dbReference type="SAM" id="MobiDB-lite"/>
    </source>
</evidence>
<feature type="region of interest" description="Disordered" evidence="1">
    <location>
        <begin position="28"/>
        <end position="76"/>
    </location>
</feature>